<keyword evidence="9 14" id="KW-0460">Magnesium</keyword>
<dbReference type="InterPro" id="IPR018239">
    <property type="entry name" value="DNA_ligase_AS"/>
</dbReference>
<dbReference type="SMART" id="SM00278">
    <property type="entry name" value="HhH1"/>
    <property type="match status" value="4"/>
</dbReference>
<comment type="caution">
    <text evidence="14">Lacks conserved residue(s) required for the propagation of feature annotation.</text>
</comment>
<dbReference type="EMBL" id="PFBD01000005">
    <property type="protein sequence ID" value="PIR87391.1"/>
    <property type="molecule type" value="Genomic_DNA"/>
</dbReference>
<evidence type="ECO:0000256" key="15">
    <source>
        <dbReference type="RuleBase" id="RU000618"/>
    </source>
</evidence>
<evidence type="ECO:0000256" key="9">
    <source>
        <dbReference type="ARBA" id="ARBA00022842"/>
    </source>
</evidence>
<evidence type="ECO:0000313" key="18">
    <source>
        <dbReference type="Proteomes" id="UP000229526"/>
    </source>
</evidence>
<dbReference type="Pfam" id="PF12826">
    <property type="entry name" value="HHH_2"/>
    <property type="match status" value="1"/>
</dbReference>
<keyword evidence="11 14" id="KW-0234">DNA repair</keyword>
<evidence type="ECO:0000256" key="14">
    <source>
        <dbReference type="HAMAP-Rule" id="MF_01588"/>
    </source>
</evidence>
<dbReference type="PROSITE" id="PS01055">
    <property type="entry name" value="DNA_LIGASE_N1"/>
    <property type="match status" value="1"/>
</dbReference>
<dbReference type="PROSITE" id="PS50172">
    <property type="entry name" value="BRCT"/>
    <property type="match status" value="1"/>
</dbReference>
<comment type="catalytic activity">
    <reaction evidence="12 14 15">
        <text>NAD(+) + (deoxyribonucleotide)n-3'-hydroxyl + 5'-phospho-(deoxyribonucleotide)m = (deoxyribonucleotide)n+m + AMP + beta-nicotinamide D-nucleotide.</text>
        <dbReference type="EC" id="6.5.1.2"/>
    </reaction>
</comment>
<dbReference type="NCBIfam" id="NF005932">
    <property type="entry name" value="PRK07956.1"/>
    <property type="match status" value="1"/>
</dbReference>
<feature type="domain" description="BRCT" evidence="16">
    <location>
        <begin position="615"/>
        <end position="692"/>
    </location>
</feature>
<dbReference type="InterPro" id="IPR001679">
    <property type="entry name" value="DNA_ligase"/>
</dbReference>
<evidence type="ECO:0000256" key="1">
    <source>
        <dbReference type="ARBA" id="ARBA00004067"/>
    </source>
</evidence>
<dbReference type="PIRSF" id="PIRSF001604">
    <property type="entry name" value="LigA"/>
    <property type="match status" value="1"/>
</dbReference>
<evidence type="ECO:0000256" key="8">
    <source>
        <dbReference type="ARBA" id="ARBA00022833"/>
    </source>
</evidence>
<dbReference type="GO" id="GO:0003911">
    <property type="term" value="F:DNA ligase (NAD+) activity"/>
    <property type="evidence" value="ECO:0007669"/>
    <property type="project" value="UniProtKB-UniRule"/>
</dbReference>
<feature type="active site" description="N6-AMP-lysine intermediate" evidence="14">
    <location>
        <position position="133"/>
    </location>
</feature>
<reference evidence="18" key="1">
    <citation type="submission" date="2017-09" db="EMBL/GenBank/DDBJ databases">
        <title>Depth-based differentiation of microbial function through sediment-hosted aquifers and enrichment of novel symbionts in the deep terrestrial subsurface.</title>
        <authorList>
            <person name="Probst A.J."/>
            <person name="Ladd B."/>
            <person name="Jarett J.K."/>
            <person name="Geller-Mcgrath D.E."/>
            <person name="Sieber C.M.K."/>
            <person name="Emerson J.B."/>
            <person name="Anantharaman K."/>
            <person name="Thomas B.C."/>
            <person name="Malmstrom R."/>
            <person name="Stieglmeier M."/>
            <person name="Klingl A."/>
            <person name="Woyke T."/>
            <person name="Ryan C.M."/>
            <person name="Banfield J.F."/>
        </authorList>
    </citation>
    <scope>NUCLEOTIDE SEQUENCE [LARGE SCALE GENOMIC DNA]</scope>
</reference>
<dbReference type="InterPro" id="IPR033136">
    <property type="entry name" value="DNA_ligase_CS"/>
</dbReference>
<evidence type="ECO:0000256" key="5">
    <source>
        <dbReference type="ARBA" id="ARBA00022705"/>
    </source>
</evidence>
<dbReference type="InterPro" id="IPR003583">
    <property type="entry name" value="Hlx-hairpin-Hlx_DNA-bd_motif"/>
</dbReference>
<evidence type="ECO:0000256" key="13">
    <source>
        <dbReference type="ARBA" id="ARBA00060881"/>
    </source>
</evidence>
<dbReference type="Pfam" id="PF00533">
    <property type="entry name" value="BRCT"/>
    <property type="match status" value="1"/>
</dbReference>
<dbReference type="Gene3D" id="2.40.50.140">
    <property type="entry name" value="Nucleic acid-binding proteins"/>
    <property type="match status" value="1"/>
</dbReference>
<accession>A0A2H0ULX8</accession>
<comment type="caution">
    <text evidence="17">The sequence shown here is derived from an EMBL/GenBank/DDBJ whole genome shotgun (WGS) entry which is preliminary data.</text>
</comment>
<proteinExistence type="inferred from homology"/>
<dbReference type="SUPFAM" id="SSF47781">
    <property type="entry name" value="RuvA domain 2-like"/>
    <property type="match status" value="1"/>
</dbReference>
<dbReference type="Gene3D" id="1.10.287.610">
    <property type="entry name" value="Helix hairpin bin"/>
    <property type="match status" value="1"/>
</dbReference>
<evidence type="ECO:0000256" key="2">
    <source>
        <dbReference type="ARBA" id="ARBA00012722"/>
    </source>
</evidence>
<dbReference type="Gene3D" id="3.40.50.10190">
    <property type="entry name" value="BRCT domain"/>
    <property type="match status" value="1"/>
</dbReference>
<keyword evidence="4 14" id="KW-0436">Ligase</keyword>
<dbReference type="GO" id="GO:0006281">
    <property type="term" value="P:DNA repair"/>
    <property type="evidence" value="ECO:0007669"/>
    <property type="project" value="UniProtKB-KW"/>
</dbReference>
<dbReference type="SMART" id="SM00532">
    <property type="entry name" value="LIGANc"/>
    <property type="match status" value="1"/>
</dbReference>
<dbReference type="SUPFAM" id="SSF56091">
    <property type="entry name" value="DNA ligase/mRNA capping enzyme, catalytic domain"/>
    <property type="match status" value="1"/>
</dbReference>
<dbReference type="HAMAP" id="MF_01588">
    <property type="entry name" value="DNA_ligase_A"/>
    <property type="match status" value="1"/>
</dbReference>
<comment type="cofactor">
    <cofactor evidence="14">
        <name>Mg(2+)</name>
        <dbReference type="ChEBI" id="CHEBI:18420"/>
    </cofactor>
    <cofactor evidence="14">
        <name>Mn(2+)</name>
        <dbReference type="ChEBI" id="CHEBI:29035"/>
    </cofactor>
</comment>
<dbReference type="InterPro" id="IPR010994">
    <property type="entry name" value="RuvA_2-like"/>
</dbReference>
<evidence type="ECO:0000256" key="4">
    <source>
        <dbReference type="ARBA" id="ARBA00022598"/>
    </source>
</evidence>
<dbReference type="Gene3D" id="6.20.10.30">
    <property type="match status" value="1"/>
</dbReference>
<dbReference type="Pfam" id="PF01653">
    <property type="entry name" value="DNA_ligase_aden"/>
    <property type="match status" value="1"/>
</dbReference>
<comment type="similarity">
    <text evidence="13 14">Belongs to the NAD-dependent DNA ligase family. LigA subfamily.</text>
</comment>
<dbReference type="InterPro" id="IPR004150">
    <property type="entry name" value="NAD_DNA_ligase_OB"/>
</dbReference>
<name>A0A2H0ULX8_9BACT</name>
<dbReference type="Gene3D" id="3.30.470.30">
    <property type="entry name" value="DNA ligase/mRNA capping enzyme"/>
    <property type="match status" value="1"/>
</dbReference>
<evidence type="ECO:0000256" key="11">
    <source>
        <dbReference type="ARBA" id="ARBA00023204"/>
    </source>
</evidence>
<protein>
    <recommendedName>
        <fullName evidence="3 14">DNA ligase</fullName>
        <ecNumber evidence="2 14">6.5.1.2</ecNumber>
    </recommendedName>
    <alternativeName>
        <fullName evidence="14">Polydeoxyribonucleotide synthase [NAD(+)]</fullName>
    </alternativeName>
</protein>
<feature type="binding site" evidence="14">
    <location>
        <position position="193"/>
    </location>
    <ligand>
        <name>NAD(+)</name>
        <dbReference type="ChEBI" id="CHEBI:57540"/>
    </ligand>
</feature>
<keyword evidence="10 14" id="KW-0520">NAD</keyword>
<feature type="binding site" evidence="14">
    <location>
        <position position="445"/>
    </location>
    <ligand>
        <name>Zn(2+)</name>
        <dbReference type="ChEBI" id="CHEBI:29105"/>
    </ligand>
</feature>
<dbReference type="GO" id="GO:0046872">
    <property type="term" value="F:metal ion binding"/>
    <property type="evidence" value="ECO:0007669"/>
    <property type="project" value="UniProtKB-KW"/>
</dbReference>
<gene>
    <name evidence="14" type="primary">ligA</name>
    <name evidence="17" type="ORF">COU11_00710</name>
</gene>
<evidence type="ECO:0000256" key="6">
    <source>
        <dbReference type="ARBA" id="ARBA00022723"/>
    </source>
</evidence>
<dbReference type="GO" id="GO:0005829">
    <property type="term" value="C:cytosol"/>
    <property type="evidence" value="ECO:0007669"/>
    <property type="project" value="TreeGrafter"/>
</dbReference>
<dbReference type="InterPro" id="IPR036420">
    <property type="entry name" value="BRCT_dom_sf"/>
</dbReference>
<dbReference type="PROSITE" id="PS01056">
    <property type="entry name" value="DNA_LIGASE_N2"/>
    <property type="match status" value="1"/>
</dbReference>
<dbReference type="Proteomes" id="UP000229526">
    <property type="component" value="Unassembled WGS sequence"/>
</dbReference>
<organism evidence="17 18">
    <name type="scientific">Candidatus Harrisonbacteria bacterium CG10_big_fil_rev_8_21_14_0_10_49_15</name>
    <dbReference type="NCBI Taxonomy" id="1974587"/>
    <lineage>
        <taxon>Bacteria</taxon>
        <taxon>Candidatus Harrisoniibacteriota</taxon>
    </lineage>
</organism>
<dbReference type="CDD" id="cd00114">
    <property type="entry name" value="LIGANc"/>
    <property type="match status" value="1"/>
</dbReference>
<dbReference type="FunFam" id="1.10.150.20:FF:000007">
    <property type="entry name" value="DNA ligase"/>
    <property type="match status" value="1"/>
</dbReference>
<dbReference type="SUPFAM" id="SSF52113">
    <property type="entry name" value="BRCT domain"/>
    <property type="match status" value="1"/>
</dbReference>
<dbReference type="Gene3D" id="1.10.150.20">
    <property type="entry name" value="5' to 3' exonuclease, C-terminal subdomain"/>
    <property type="match status" value="2"/>
</dbReference>
<keyword evidence="7 14" id="KW-0227">DNA damage</keyword>
<keyword evidence="6 14" id="KW-0479">Metal-binding</keyword>
<feature type="binding site" evidence="14">
    <location>
        <position position="154"/>
    </location>
    <ligand>
        <name>NAD(+)</name>
        <dbReference type="ChEBI" id="CHEBI:57540"/>
    </ligand>
</feature>
<evidence type="ECO:0000256" key="10">
    <source>
        <dbReference type="ARBA" id="ARBA00023027"/>
    </source>
</evidence>
<evidence type="ECO:0000256" key="12">
    <source>
        <dbReference type="ARBA" id="ARBA00034005"/>
    </source>
</evidence>
<dbReference type="Pfam" id="PF03120">
    <property type="entry name" value="OB_DNA_ligase"/>
    <property type="match status" value="1"/>
</dbReference>
<dbReference type="FunFam" id="2.40.50.140:FF:000012">
    <property type="entry name" value="DNA ligase"/>
    <property type="match status" value="1"/>
</dbReference>
<keyword evidence="14" id="KW-0464">Manganese</keyword>
<evidence type="ECO:0000256" key="3">
    <source>
        <dbReference type="ARBA" id="ARBA00013308"/>
    </source>
</evidence>
<dbReference type="GO" id="GO:0006260">
    <property type="term" value="P:DNA replication"/>
    <property type="evidence" value="ECO:0007669"/>
    <property type="project" value="UniProtKB-KW"/>
</dbReference>
<dbReference type="InterPro" id="IPR013839">
    <property type="entry name" value="DNAligase_adenylation"/>
</dbReference>
<dbReference type="AlphaFoldDB" id="A0A2H0ULX8"/>
<dbReference type="SMART" id="SM00292">
    <property type="entry name" value="BRCT"/>
    <property type="match status" value="1"/>
</dbReference>
<dbReference type="PANTHER" id="PTHR23389:SF9">
    <property type="entry name" value="DNA LIGASE"/>
    <property type="match status" value="1"/>
</dbReference>
<dbReference type="NCBIfam" id="TIGR00575">
    <property type="entry name" value="dnlj"/>
    <property type="match status" value="1"/>
</dbReference>
<feature type="binding site" evidence="14">
    <location>
        <position position="330"/>
    </location>
    <ligand>
        <name>NAD(+)</name>
        <dbReference type="ChEBI" id="CHEBI:57540"/>
    </ligand>
</feature>
<dbReference type="InterPro" id="IPR013840">
    <property type="entry name" value="DNAligase_N"/>
</dbReference>
<dbReference type="PANTHER" id="PTHR23389">
    <property type="entry name" value="CHROMOSOME TRANSMISSION FIDELITY FACTOR 18"/>
    <property type="match status" value="1"/>
</dbReference>
<evidence type="ECO:0000256" key="7">
    <source>
        <dbReference type="ARBA" id="ARBA00022763"/>
    </source>
</evidence>
<dbReference type="CDD" id="cd17748">
    <property type="entry name" value="BRCT_DNA_ligase_like"/>
    <property type="match status" value="1"/>
</dbReference>
<sequence>MTKPEASKRIDHLREAINKYRYEYHVLDKASISEGALDSLKKELFDLEQAYPDLVAPDSPTQRVGGEPLKEFKKVRHAERMNSLNDAFNRPDLEDWYRRLQNHLSSTDYELPAHRSLGAGGSTKHSGFYCDLKMDGLAIELVYEDGVLVQASTRGDGEIGEDVTQNIRTIEAIPLRLRTKHYVLSTRIVVRGEVFLTKKEFIRINRELEGRGEKTFANPRNLAAGSIRQLDPGITAERKLNFFAYGLLSEETKTKQEEYELLRALGAHPNPEGRVCKSLEEVERFYEDIFKKREKLPYEIDGLVITVNDLEAYRAAGVVGKAPRGAMAYKFPAEEATTIVEDIKIQVGRTGALTPVAILSPVVVGGVTVRHSTLHNADEIERLGLRIGDTVIINRAGDVIPKVVKVLPELRTGKERVFHFPKICPIDGSPVVRDGVAYRCSNSRCGARVREQMYHFVSRNAFNIDGLGPKIIDRLLEEGLIADAADLFELKEGDVSGLERFGEKSAQNLVEEIQSKKEVSLSRFLYALGILHVGEETALALAREIFNFQFSIFKPTDILMVFEKMSVEQLQEIPDIGEVVAQSIHDWFAEKSHQRLLEDLDAAGVRIKKEDVRIKNVGSLSGKVFVLTGTLSSLTRDEAKQKIRALGGDVSSSVSRNTDYVVAGEKPGSKFADAEKLGVEILTESEFGKMLK</sequence>
<dbReference type="InterPro" id="IPR012340">
    <property type="entry name" value="NA-bd_OB-fold"/>
</dbReference>
<feature type="binding site" evidence="14">
    <location>
        <begin position="83"/>
        <end position="84"/>
    </location>
    <ligand>
        <name>NAD(+)</name>
        <dbReference type="ChEBI" id="CHEBI:57540"/>
    </ligand>
</feature>
<keyword evidence="8 14" id="KW-0862">Zinc</keyword>
<dbReference type="InterPro" id="IPR041663">
    <property type="entry name" value="DisA/LigA_HHH"/>
</dbReference>
<dbReference type="GO" id="GO:0003677">
    <property type="term" value="F:DNA binding"/>
    <property type="evidence" value="ECO:0007669"/>
    <property type="project" value="InterPro"/>
</dbReference>
<feature type="binding site" evidence="14">
    <location>
        <position position="440"/>
    </location>
    <ligand>
        <name>Zn(2+)</name>
        <dbReference type="ChEBI" id="CHEBI:29105"/>
    </ligand>
</feature>
<dbReference type="EC" id="6.5.1.2" evidence="2 14"/>
<dbReference type="InterPro" id="IPR001357">
    <property type="entry name" value="BRCT_dom"/>
</dbReference>
<evidence type="ECO:0000259" key="16">
    <source>
        <dbReference type="PROSITE" id="PS50172"/>
    </source>
</evidence>
<feature type="binding site" evidence="14">
    <location>
        <position position="131"/>
    </location>
    <ligand>
        <name>NAD(+)</name>
        <dbReference type="ChEBI" id="CHEBI:57540"/>
    </ligand>
</feature>
<dbReference type="Pfam" id="PF14520">
    <property type="entry name" value="HHH_5"/>
    <property type="match status" value="1"/>
</dbReference>
<dbReference type="SUPFAM" id="SSF50249">
    <property type="entry name" value="Nucleic acid-binding proteins"/>
    <property type="match status" value="1"/>
</dbReference>
<evidence type="ECO:0000313" key="17">
    <source>
        <dbReference type="EMBL" id="PIR87391.1"/>
    </source>
</evidence>
<keyword evidence="5 14" id="KW-0235">DNA replication</keyword>
<comment type="function">
    <text evidence="1 14">DNA ligase that catalyzes the formation of phosphodiester linkages between 5'-phosphoryl and 3'-hydroxyl groups in double-stranded DNA using NAD as a coenzyme and as the energy source for the reaction. It is essential for DNA replication and repair of damaged DNA.</text>
</comment>
<feature type="binding site" evidence="14">
    <location>
        <position position="424"/>
    </location>
    <ligand>
        <name>Zn(2+)</name>
        <dbReference type="ChEBI" id="CHEBI:29105"/>
    </ligand>
</feature>